<evidence type="ECO:0000256" key="5">
    <source>
        <dbReference type="SAM" id="Phobius"/>
    </source>
</evidence>
<gene>
    <name evidence="6" type="ORF">CDEE_0599</name>
</gene>
<feature type="transmembrane region" description="Helical" evidence="5">
    <location>
        <begin position="146"/>
        <end position="167"/>
    </location>
</feature>
<keyword evidence="7" id="KW-1185">Reference proteome</keyword>
<accession>M1LU46</accession>
<evidence type="ECO:0000313" key="6">
    <source>
        <dbReference type="EMBL" id="AGF47626.1"/>
    </source>
</evidence>
<sequence length="229" mass="24423">MPAKEHHKIFRSAWLRASVLGANDGIISTSSLITGIASTSYDYFTIISAGIVGLIAGSLSMAVGEYVSVQSQADIENADLQMEQYSLKKNHEEELEELISIYVDRGVSYDLATQVASQLTDHNALDAHARDELGILIHNRARPLQAALASSISFALGSILPIMISIIVPVWCLIPSIIVGSVICLAILGAVSAITGGAKIWPAIRRISILGAISMIIASFSGSVFEFIL</sequence>
<dbReference type="HOGENOM" id="CLU_038957_3_0_4"/>
<feature type="transmembrane region" description="Helical" evidence="5">
    <location>
        <begin position="173"/>
        <end position="195"/>
    </location>
</feature>
<organism evidence="6 7">
    <name type="scientific">Candidatus Kinetoplastidibacterium crithidiae TCC036E</name>
    <dbReference type="NCBI Taxonomy" id="1208918"/>
    <lineage>
        <taxon>Bacteria</taxon>
        <taxon>Pseudomonadati</taxon>
        <taxon>Pseudomonadota</taxon>
        <taxon>Betaproteobacteria</taxon>
        <taxon>Candidatus Kinetoplastidibacterium</taxon>
    </lineage>
</organism>
<keyword evidence="3 5" id="KW-1133">Transmembrane helix</keyword>
<dbReference type="GO" id="GO:0005384">
    <property type="term" value="F:manganese ion transmembrane transporter activity"/>
    <property type="evidence" value="ECO:0007669"/>
    <property type="project" value="InterPro"/>
</dbReference>
<reference evidence="6 7" key="1">
    <citation type="journal article" date="2013" name="Genome Biol. Evol.">
        <title>Genome evolution and phylogenomic analysis of candidatus kinetoplastibacterium, the betaproteobacterial endosymbionts of strigomonas and angomonas.</title>
        <authorList>
            <person name="Alves J.M."/>
            <person name="Serrano M.G."/>
            <person name="Maia da Silva F."/>
            <person name="Voegtly L.J."/>
            <person name="Matveyev A.V."/>
            <person name="Teixeira M.M."/>
            <person name="Camargo E.P."/>
            <person name="Buck G.A."/>
        </authorList>
    </citation>
    <scope>NUCLEOTIDE SEQUENCE [LARGE SCALE GENOMIC DNA]</scope>
    <source>
        <strain evidence="6 7">TCC036E</strain>
    </source>
</reference>
<evidence type="ECO:0000256" key="2">
    <source>
        <dbReference type="ARBA" id="ARBA00022692"/>
    </source>
</evidence>
<dbReference type="Pfam" id="PF01988">
    <property type="entry name" value="VIT1"/>
    <property type="match status" value="1"/>
</dbReference>
<dbReference type="PANTHER" id="PTHR31851">
    <property type="entry name" value="FE(2+)/MN(2+) TRANSPORTER PCL1"/>
    <property type="match status" value="1"/>
</dbReference>
<dbReference type="EMBL" id="CP003804">
    <property type="protein sequence ID" value="AGF47626.1"/>
    <property type="molecule type" value="Genomic_DNA"/>
</dbReference>
<dbReference type="Proteomes" id="UP000011686">
    <property type="component" value="Chromosome"/>
</dbReference>
<dbReference type="PATRIC" id="fig|1208918.3.peg.325"/>
<feature type="transmembrane region" description="Helical" evidence="5">
    <location>
        <begin position="12"/>
        <end position="37"/>
    </location>
</feature>
<dbReference type="RefSeq" id="WP_015238541.1">
    <property type="nucleotide sequence ID" value="NC_020283.1"/>
</dbReference>
<evidence type="ECO:0000256" key="4">
    <source>
        <dbReference type="ARBA" id="ARBA00023136"/>
    </source>
</evidence>
<protein>
    <submittedName>
        <fullName evidence="6">Nodulin 21-like protein</fullName>
    </submittedName>
</protein>
<dbReference type="CDD" id="cd02432">
    <property type="entry name" value="Nodulin-21_like_1"/>
    <property type="match status" value="1"/>
</dbReference>
<dbReference type="AlphaFoldDB" id="M1LU46"/>
<keyword evidence="2 5" id="KW-0812">Transmembrane</keyword>
<comment type="subcellular location">
    <subcellularLocation>
        <location evidence="1">Endomembrane system</location>
        <topology evidence="1">Multi-pass membrane protein</topology>
    </subcellularLocation>
</comment>
<dbReference type="GO" id="GO:0030026">
    <property type="term" value="P:intracellular manganese ion homeostasis"/>
    <property type="evidence" value="ECO:0007669"/>
    <property type="project" value="InterPro"/>
</dbReference>
<keyword evidence="4 5" id="KW-0472">Membrane</keyword>
<dbReference type="GO" id="GO:0012505">
    <property type="term" value="C:endomembrane system"/>
    <property type="evidence" value="ECO:0007669"/>
    <property type="project" value="UniProtKB-SubCell"/>
</dbReference>
<evidence type="ECO:0000256" key="3">
    <source>
        <dbReference type="ARBA" id="ARBA00022989"/>
    </source>
</evidence>
<proteinExistence type="predicted"/>
<feature type="transmembrane region" description="Helical" evidence="5">
    <location>
        <begin position="207"/>
        <end position="228"/>
    </location>
</feature>
<evidence type="ECO:0000313" key="7">
    <source>
        <dbReference type="Proteomes" id="UP000011686"/>
    </source>
</evidence>
<dbReference type="KEGG" id="kct:CDEE_0599"/>
<dbReference type="eggNOG" id="COG1814">
    <property type="taxonomic scope" value="Bacteria"/>
</dbReference>
<dbReference type="InterPro" id="IPR008217">
    <property type="entry name" value="Ccc1_fam"/>
</dbReference>
<evidence type="ECO:0000256" key="1">
    <source>
        <dbReference type="ARBA" id="ARBA00004127"/>
    </source>
</evidence>
<name>M1LU46_9PROT</name>
<feature type="transmembrane region" description="Helical" evidence="5">
    <location>
        <begin position="43"/>
        <end position="63"/>
    </location>
</feature>